<proteinExistence type="predicted"/>
<dbReference type="AlphaFoldDB" id="A0AAV6MZE4"/>
<protein>
    <submittedName>
        <fullName evidence="2">Uncharacterized protein</fullName>
    </submittedName>
</protein>
<name>A0AAV6MZE4_9ROSI</name>
<comment type="caution">
    <text evidence="2">The sequence shown here is derived from an EMBL/GenBank/DDBJ whole genome shotgun (WGS) entry which is preliminary data.</text>
</comment>
<reference evidence="2 3" key="1">
    <citation type="journal article" date="2021" name="Hortic Res">
        <title>The domestication of Cucurbita argyrosperma as revealed by the genome of its wild relative.</title>
        <authorList>
            <person name="Barrera-Redondo J."/>
            <person name="Sanchez-de la Vega G."/>
            <person name="Aguirre-Liguori J.A."/>
            <person name="Castellanos-Morales G."/>
            <person name="Gutierrez-Guerrero Y.T."/>
            <person name="Aguirre-Dugua X."/>
            <person name="Aguirre-Planter E."/>
            <person name="Tenaillon M.I."/>
            <person name="Lira-Saade R."/>
            <person name="Eguiarte L.E."/>
        </authorList>
    </citation>
    <scope>NUCLEOTIDE SEQUENCE [LARGE SCALE GENOMIC DNA]</scope>
    <source>
        <strain evidence="2">JBR-2021</strain>
    </source>
</reference>
<dbReference type="Proteomes" id="UP000685013">
    <property type="component" value="Chromosome 11"/>
</dbReference>
<evidence type="ECO:0000313" key="2">
    <source>
        <dbReference type="EMBL" id="KAG6588821.1"/>
    </source>
</evidence>
<evidence type="ECO:0000256" key="1">
    <source>
        <dbReference type="SAM" id="MobiDB-lite"/>
    </source>
</evidence>
<feature type="region of interest" description="Disordered" evidence="1">
    <location>
        <begin position="36"/>
        <end position="85"/>
    </location>
</feature>
<dbReference type="EMBL" id="JAGKQH010000011">
    <property type="protein sequence ID" value="KAG6588821.1"/>
    <property type="molecule type" value="Genomic_DNA"/>
</dbReference>
<sequence>MAESVSTSRNRRFQTSIFSDSEIDVAIQLIHLSEDSDYHDELPASSTSCSDDKSLASASNSNADEMEDDGRNNGRRGTKTTPIEDIYEEIGDGANRRRRKRRSRSVYEIYKLTKPVIFVK</sequence>
<dbReference type="PANTHER" id="PTHR35167">
    <property type="entry name" value="OS05G0216466 PROTEIN"/>
    <property type="match status" value="1"/>
</dbReference>
<organism evidence="2 3">
    <name type="scientific">Cucurbita argyrosperma subsp. sororia</name>
    <dbReference type="NCBI Taxonomy" id="37648"/>
    <lineage>
        <taxon>Eukaryota</taxon>
        <taxon>Viridiplantae</taxon>
        <taxon>Streptophyta</taxon>
        <taxon>Embryophyta</taxon>
        <taxon>Tracheophyta</taxon>
        <taxon>Spermatophyta</taxon>
        <taxon>Magnoliopsida</taxon>
        <taxon>eudicotyledons</taxon>
        <taxon>Gunneridae</taxon>
        <taxon>Pentapetalae</taxon>
        <taxon>rosids</taxon>
        <taxon>fabids</taxon>
        <taxon>Cucurbitales</taxon>
        <taxon>Cucurbitaceae</taxon>
        <taxon>Cucurbiteae</taxon>
        <taxon>Cucurbita</taxon>
    </lineage>
</organism>
<dbReference type="PANTHER" id="PTHR35167:SF3">
    <property type="entry name" value="OS05G0216466 PROTEIN"/>
    <property type="match status" value="1"/>
</dbReference>
<feature type="non-terminal residue" evidence="2">
    <location>
        <position position="1"/>
    </location>
</feature>
<accession>A0AAV6MZE4</accession>
<gene>
    <name evidence="2" type="ORF">SDJN03_17386</name>
</gene>
<evidence type="ECO:0000313" key="3">
    <source>
        <dbReference type="Proteomes" id="UP000685013"/>
    </source>
</evidence>
<keyword evidence="3" id="KW-1185">Reference proteome</keyword>